<dbReference type="WBParaSite" id="Minc3s00307g09837">
    <property type="protein sequence ID" value="Minc3s00307g09837"/>
    <property type="gene ID" value="Minc3s00307g09837"/>
</dbReference>
<proteinExistence type="predicted"/>
<reference evidence="3" key="1">
    <citation type="submission" date="2022-11" db="UniProtKB">
        <authorList>
            <consortium name="WormBaseParasite"/>
        </authorList>
    </citation>
    <scope>IDENTIFICATION</scope>
</reference>
<name>A0A914LAC6_MELIC</name>
<dbReference type="GO" id="GO:0000226">
    <property type="term" value="P:microtubule cytoskeleton organization"/>
    <property type="evidence" value="ECO:0007669"/>
    <property type="project" value="InterPro"/>
</dbReference>
<dbReference type="AlphaFoldDB" id="A0A914LAC6"/>
<feature type="compositionally biased region" description="Low complexity" evidence="1">
    <location>
        <begin position="1"/>
        <end position="14"/>
    </location>
</feature>
<evidence type="ECO:0000313" key="2">
    <source>
        <dbReference type="Proteomes" id="UP000887563"/>
    </source>
</evidence>
<feature type="region of interest" description="Disordered" evidence="1">
    <location>
        <begin position="743"/>
        <end position="762"/>
    </location>
</feature>
<dbReference type="Pfam" id="PF03999">
    <property type="entry name" value="MAP65_ASE1"/>
    <property type="match status" value="3"/>
</dbReference>
<dbReference type="GO" id="GO:0005737">
    <property type="term" value="C:cytoplasm"/>
    <property type="evidence" value="ECO:0007669"/>
    <property type="project" value="TreeGrafter"/>
</dbReference>
<dbReference type="GO" id="GO:0008017">
    <property type="term" value="F:microtubule binding"/>
    <property type="evidence" value="ECO:0007669"/>
    <property type="project" value="InterPro"/>
</dbReference>
<dbReference type="Proteomes" id="UP000887563">
    <property type="component" value="Unplaced"/>
</dbReference>
<accession>A0A914LAC6</accession>
<organism evidence="2 3">
    <name type="scientific">Meloidogyne incognita</name>
    <name type="common">Southern root-knot nematode worm</name>
    <name type="synonym">Oxyuris incognita</name>
    <dbReference type="NCBI Taxonomy" id="6306"/>
    <lineage>
        <taxon>Eukaryota</taxon>
        <taxon>Metazoa</taxon>
        <taxon>Ecdysozoa</taxon>
        <taxon>Nematoda</taxon>
        <taxon>Chromadorea</taxon>
        <taxon>Rhabditida</taxon>
        <taxon>Tylenchina</taxon>
        <taxon>Tylenchomorpha</taxon>
        <taxon>Tylenchoidea</taxon>
        <taxon>Meloidogynidae</taxon>
        <taxon>Meloidogyninae</taxon>
        <taxon>Meloidogyne</taxon>
        <taxon>Meloidogyne incognita group</taxon>
    </lineage>
</organism>
<dbReference type="PANTHER" id="PTHR19321">
    <property type="entry name" value="PROTEIN REGULATOR OF CYTOKINESIS 1 PRC1-RELATED"/>
    <property type="match status" value="1"/>
</dbReference>
<dbReference type="PANTHER" id="PTHR19321:SF41">
    <property type="entry name" value="FASCETTO-RELATED"/>
    <property type="match status" value="1"/>
</dbReference>
<keyword evidence="2" id="KW-1185">Reference proteome</keyword>
<feature type="region of interest" description="Disordered" evidence="1">
    <location>
        <begin position="1"/>
        <end position="21"/>
    </location>
</feature>
<evidence type="ECO:0000256" key="1">
    <source>
        <dbReference type="SAM" id="MobiDB-lite"/>
    </source>
</evidence>
<dbReference type="Gene3D" id="1.20.58.1520">
    <property type="match status" value="2"/>
</dbReference>
<evidence type="ECO:0000313" key="3">
    <source>
        <dbReference type="WBParaSite" id="Minc3s00307g09837"/>
    </source>
</evidence>
<dbReference type="InterPro" id="IPR007145">
    <property type="entry name" value="MAP65_Ase1_PRC1"/>
</dbReference>
<protein>
    <submittedName>
        <fullName evidence="3">Protein regulator of cytokinesis 1</fullName>
    </submittedName>
</protein>
<dbReference type="GO" id="GO:0005819">
    <property type="term" value="C:spindle"/>
    <property type="evidence" value="ECO:0007669"/>
    <property type="project" value="TreeGrafter"/>
</dbReference>
<sequence>MFNSNMDTNTTNSMEQTKNSASDEFSSFIDKLEQLWDKVHMEEFMREERRQQISNFHRKLLSDLLTGEDKLVTEVGVHIVEYRKAVNGLNQLLCEPSFDESAYLPGSVSLLEALNVECKRLTKRRDQGFKVQKELFDTYELACKRLGEQPENVDGLNERFLSASELEALRIRVAELKRILNERLQKLFQYQSEAIKIYDIIHHASTPVLTEADQHYLKINLHSHDTVISTTLLDKLEALCQKLKDQHDSWLEQVAFRYDELLIQFSDISEKCFMSPAAKLSFENIDPSKLNESELKRLQEQIQDREELYKRAQPVFDLLREWMNNWRQKLEAERRVCRASFYKNRAGSLNQKLKQRKMLDMKLPKLMQELHAACDKYEEHYIVDDIMVSGLRADQYAEQVVSDYERERELLRVQKFLSASELEALRIRVAELKRILNERLQKLFQYQSEAIKIYDIIHHASTPVLTEADQHYLKINLHSHDTVISTTLLDKLEALCQKLKDQHDSWLEQVAFRYDELLIQFSDISEKCFMSPAAKLSFENIDPSKLNESELKRLQEQIQDREELYKRAQPVFDLLREWMNNWRQKLEAERRVCRASFYKNRAGSLNQKLKQRKMLDMKLPKLMQELHAACDKYEEHYIVDDIMVSGLRADQYAEQVVSDYERERELLRVQKQLSNTKGPQTPGRIKNVFGTTTTTISAQSTPTRTTPVRPPAARKLIPKMPIAAFRPRKRSLSESQISFIHPIHPSIAGPHTSSPKPEADCS</sequence>